<gene>
    <name evidence="2" type="ORF">QTN89_11100</name>
</gene>
<proteinExistence type="predicted"/>
<reference evidence="2 3" key="1">
    <citation type="submission" date="2023-06" db="EMBL/GenBank/DDBJ databases">
        <title>Roseiconus lacunae JC819 isolated from Gulf of Mannar region, Tamil Nadu.</title>
        <authorList>
            <person name="Pk S."/>
            <person name="Ch S."/>
            <person name="Ch V.R."/>
        </authorList>
    </citation>
    <scope>NUCLEOTIDE SEQUENCE [LARGE SCALE GENOMIC DNA]</scope>
    <source>
        <strain evidence="2 3">JC819</strain>
    </source>
</reference>
<name>A0ABT7PHL1_9BACT</name>
<evidence type="ECO:0000313" key="3">
    <source>
        <dbReference type="Proteomes" id="UP001239462"/>
    </source>
</evidence>
<dbReference type="RefSeq" id="WP_289163582.1">
    <property type="nucleotide sequence ID" value="NZ_JASZZN010000007.1"/>
</dbReference>
<feature type="transmembrane region" description="Helical" evidence="1">
    <location>
        <begin position="147"/>
        <end position="168"/>
    </location>
</feature>
<organism evidence="2 3">
    <name type="scientific">Roseiconus lacunae</name>
    <dbReference type="NCBI Taxonomy" id="2605694"/>
    <lineage>
        <taxon>Bacteria</taxon>
        <taxon>Pseudomonadati</taxon>
        <taxon>Planctomycetota</taxon>
        <taxon>Planctomycetia</taxon>
        <taxon>Pirellulales</taxon>
        <taxon>Pirellulaceae</taxon>
        <taxon>Roseiconus</taxon>
    </lineage>
</organism>
<comment type="caution">
    <text evidence="2">The sequence shown here is derived from an EMBL/GenBank/DDBJ whole genome shotgun (WGS) entry which is preliminary data.</text>
</comment>
<keyword evidence="1" id="KW-1133">Transmembrane helix</keyword>
<protein>
    <submittedName>
        <fullName evidence="2">Uncharacterized protein</fullName>
    </submittedName>
</protein>
<evidence type="ECO:0000256" key="1">
    <source>
        <dbReference type="SAM" id="Phobius"/>
    </source>
</evidence>
<feature type="transmembrane region" description="Helical" evidence="1">
    <location>
        <begin position="59"/>
        <end position="76"/>
    </location>
</feature>
<sequence length="174" mass="20240">MSDQDTSPVLTYQLEMLRDEFKAVNETIRAGDDITKSIKEWAITVWVASVGGSLVNVEFRQYIVLTAIVPLVFWMVDTWHRVIQRRFIWRGMRIMDFLNDGGLEKSFSEGRIVEFNVLDVGSRRETSPKFREFISWRRVMLFRTLSLLYFSLTFISITLWLLLLGYPLSKSGGG</sequence>
<keyword evidence="3" id="KW-1185">Reference proteome</keyword>
<dbReference type="Proteomes" id="UP001239462">
    <property type="component" value="Unassembled WGS sequence"/>
</dbReference>
<keyword evidence="1" id="KW-0812">Transmembrane</keyword>
<accession>A0ABT7PHL1</accession>
<evidence type="ECO:0000313" key="2">
    <source>
        <dbReference type="EMBL" id="MDM4015981.1"/>
    </source>
</evidence>
<keyword evidence="1" id="KW-0472">Membrane</keyword>
<dbReference type="EMBL" id="JASZZN010000007">
    <property type="protein sequence ID" value="MDM4015981.1"/>
    <property type="molecule type" value="Genomic_DNA"/>
</dbReference>